<evidence type="ECO:0000259" key="2">
    <source>
        <dbReference type="PROSITE" id="PS50125"/>
    </source>
</evidence>
<dbReference type="SUPFAM" id="SSF55073">
    <property type="entry name" value="Nucleotide cyclase"/>
    <property type="match status" value="1"/>
</dbReference>
<dbReference type="PANTHER" id="PTHR43081:SF19">
    <property type="entry name" value="PH-SENSITIVE ADENYLATE CYCLASE RV1264"/>
    <property type="match status" value="1"/>
</dbReference>
<dbReference type="InterPro" id="IPR050697">
    <property type="entry name" value="Adenylyl/Guanylyl_Cyclase_3/4"/>
</dbReference>
<feature type="repeat" description="TPR" evidence="1">
    <location>
        <begin position="452"/>
        <end position="485"/>
    </location>
</feature>
<dbReference type="PROSITE" id="PS50125">
    <property type="entry name" value="GUANYLATE_CYCLASE_2"/>
    <property type="match status" value="1"/>
</dbReference>
<dbReference type="GO" id="GO:0004016">
    <property type="term" value="F:adenylate cyclase activity"/>
    <property type="evidence" value="ECO:0007669"/>
    <property type="project" value="UniProtKB-ARBA"/>
</dbReference>
<protein>
    <submittedName>
        <fullName evidence="3">Adenylate cyclase</fullName>
    </submittedName>
</protein>
<evidence type="ECO:0000256" key="1">
    <source>
        <dbReference type="PROSITE-ProRule" id="PRU00339"/>
    </source>
</evidence>
<keyword evidence="1" id="KW-0802">TPR repeat</keyword>
<dbReference type="PROSITE" id="PS50005">
    <property type="entry name" value="TPR"/>
    <property type="match status" value="1"/>
</dbReference>
<dbReference type="InterPro" id="IPR001054">
    <property type="entry name" value="A/G_cyclase"/>
</dbReference>
<name>A0A1G7HQJ4_9BRAD</name>
<dbReference type="Gene3D" id="3.40.50.10070">
    <property type="entry name" value="TolB, N-terminal domain"/>
    <property type="match status" value="1"/>
</dbReference>
<feature type="domain" description="Guanylate cyclase" evidence="2">
    <location>
        <begin position="9"/>
        <end position="124"/>
    </location>
</feature>
<dbReference type="CDD" id="cd07302">
    <property type="entry name" value="CHD"/>
    <property type="match status" value="1"/>
</dbReference>
<evidence type="ECO:0000313" key="4">
    <source>
        <dbReference type="Proteomes" id="UP000199245"/>
    </source>
</evidence>
<dbReference type="GO" id="GO:0035556">
    <property type="term" value="P:intracellular signal transduction"/>
    <property type="evidence" value="ECO:0007669"/>
    <property type="project" value="InterPro"/>
</dbReference>
<dbReference type="Gene3D" id="1.25.40.10">
    <property type="entry name" value="Tetratricopeptide repeat domain"/>
    <property type="match status" value="1"/>
</dbReference>
<reference evidence="3 4" key="1">
    <citation type="submission" date="2016-10" db="EMBL/GenBank/DDBJ databases">
        <authorList>
            <person name="de Groot N.N."/>
        </authorList>
    </citation>
    <scope>NUCLEOTIDE SEQUENCE [LARGE SCALE GENOMIC DNA]</scope>
    <source>
        <strain evidence="3 4">R5</strain>
    </source>
</reference>
<dbReference type="Pfam" id="PF00211">
    <property type="entry name" value="Guanylate_cyc"/>
    <property type="match status" value="1"/>
</dbReference>
<organism evidence="3 4">
    <name type="scientific">Bradyrhizobium brasilense</name>
    <dbReference type="NCBI Taxonomy" id="1419277"/>
    <lineage>
        <taxon>Bacteria</taxon>
        <taxon>Pseudomonadati</taxon>
        <taxon>Pseudomonadota</taxon>
        <taxon>Alphaproteobacteria</taxon>
        <taxon>Hyphomicrobiales</taxon>
        <taxon>Nitrobacteraceae</taxon>
        <taxon>Bradyrhizobium</taxon>
    </lineage>
</organism>
<dbReference type="EMBL" id="FMZW01000042">
    <property type="protein sequence ID" value="SDF02690.1"/>
    <property type="molecule type" value="Genomic_DNA"/>
</dbReference>
<dbReference type="Proteomes" id="UP000199245">
    <property type="component" value="Unassembled WGS sequence"/>
</dbReference>
<dbReference type="SUPFAM" id="SSF48452">
    <property type="entry name" value="TPR-like"/>
    <property type="match status" value="1"/>
</dbReference>
<dbReference type="AlphaFoldDB" id="A0A1G7HQJ4"/>
<dbReference type="GO" id="GO:0006171">
    <property type="term" value="P:cAMP biosynthetic process"/>
    <property type="evidence" value="ECO:0007669"/>
    <property type="project" value="TreeGrafter"/>
</dbReference>
<accession>A0A1G7HQJ4</accession>
<dbReference type="InterPro" id="IPR019734">
    <property type="entry name" value="TPR_rpt"/>
</dbReference>
<evidence type="ECO:0000313" key="3">
    <source>
        <dbReference type="EMBL" id="SDF02690.1"/>
    </source>
</evidence>
<proteinExistence type="predicted"/>
<sequence length="588" mass="64552">MRMARKLAAIIAADVVSYSRLMGVDEAETLAALKTHRRDLIDPNIAEHQGRIVKTTGDGLLIEFPSVIEAVQCAVEVQRAMQERNSDVPTDHRIEFRVGINLGDIIIDGDDIYGDGVNVAARLEGLAEANGICVSRVVHDQVRDKLGLGFEDLGERQLKNIARPVRVFRIATPDIGLRTQSANPALAIPDKPSIAVLPFTNMSGDPEQDYFADGMVDDILTALSHFKALFVIARNSSFTYKGRAVDVKLVGRELGVRYVLEGSVRKAANRVRITGQLVDTATGVHLWANRFDGGLGDIFDLQDQVTESIVGAIAPAVEKAEIERARCKPTERLDAYDHYLRGLAKSYQDASQQACSEALHLFNSAIKLDPDFATAYARAAFCYANAKAFGWISLTPEKVAEVSRLAQRAVELGRDDAIALADSGWALAYVVRDLDRGAALIDRALALNSNVAEAWDCGGWVKNWLGEYELAIERFTRAIRLSPLDPWVAPMRAGTAHAHFFLSRYDEAASWAAMALQDNPNSQPLLRIGAASNAMAGRLDQAQKAVVRLRKLNPTLRVSNLKNVLGPYRRAEDISRYEEGLRRAGLPK</sequence>
<dbReference type="PANTHER" id="PTHR43081">
    <property type="entry name" value="ADENYLATE CYCLASE, TERMINAL-DIFFERENTIATION SPECIFIC-RELATED"/>
    <property type="match status" value="1"/>
</dbReference>
<dbReference type="InterPro" id="IPR011990">
    <property type="entry name" value="TPR-like_helical_dom_sf"/>
</dbReference>
<gene>
    <name evidence="3" type="ORF">SAMN05216337_104297</name>
</gene>
<dbReference type="Gene3D" id="3.30.70.1230">
    <property type="entry name" value="Nucleotide cyclase"/>
    <property type="match status" value="1"/>
</dbReference>
<dbReference type="InterPro" id="IPR029787">
    <property type="entry name" value="Nucleotide_cyclase"/>
</dbReference>